<dbReference type="EMBL" id="AP019301">
    <property type="protein sequence ID" value="BBH03563.1"/>
    <property type="molecule type" value="Genomic_DNA"/>
</dbReference>
<feature type="domain" description="EamA" evidence="7">
    <location>
        <begin position="7"/>
        <end position="144"/>
    </location>
</feature>
<feature type="transmembrane region" description="Helical" evidence="6">
    <location>
        <begin position="288"/>
        <end position="308"/>
    </location>
</feature>
<feature type="transmembrane region" description="Helical" evidence="6">
    <location>
        <begin position="314"/>
        <end position="333"/>
    </location>
</feature>
<dbReference type="SUPFAM" id="SSF103481">
    <property type="entry name" value="Multidrug resistance efflux transporter EmrE"/>
    <property type="match status" value="2"/>
</dbReference>
<evidence type="ECO:0000259" key="7">
    <source>
        <dbReference type="Pfam" id="PF00892"/>
    </source>
</evidence>
<feature type="transmembrane region" description="Helical" evidence="6">
    <location>
        <begin position="131"/>
        <end position="149"/>
    </location>
</feature>
<sequence>MEGCSYYLAMVLVQLIYGGSNILIKFSLAEGLNPIVFVVYRHVMAMVLVGPFAYVLERKQRPSLSFSVAAKIFMLALFGTTIHLNVYYAGLAYTSPTVACALSNVIPSLTFLMAVLLGLEKLKIRTARGQAKVAGTLFCIGGSLVFTFWKGGYLFRGFVKSPLINISVAEMRHVKENWIKGALLILTSHIAWSAWLILQFSSLSNFGSLVSQAVVSKVYTARLSLTTMICFFASLQSSFLALFFARNPISWRLEWNLQLLTIVYCGVVISALAYYLQTWCISYRGPVFAAMFSPLQVIIVALFSAIAFAERLHFGSLIGTFLIIVGLYCVLWGKRKDNLVAEQTENGKGVLEDIKVLENDISVTNPVARERT</sequence>
<evidence type="ECO:0000256" key="3">
    <source>
        <dbReference type="ARBA" id="ARBA00022692"/>
    </source>
</evidence>
<dbReference type="InterPro" id="IPR037185">
    <property type="entry name" value="EmrE-like"/>
</dbReference>
<keyword evidence="5 6" id="KW-0472">Membrane</keyword>
<evidence type="ECO:0000256" key="1">
    <source>
        <dbReference type="ARBA" id="ARBA00004141"/>
    </source>
</evidence>
<reference evidence="8" key="1">
    <citation type="journal article" date="2019" name="Science">
        <title>Mutation of a bHLH transcription factor allowed almond domestication.</title>
        <authorList>
            <person name="Sanchez-Perez R."/>
            <person name="Pavan S."/>
            <person name="Mazzeo R."/>
            <person name="Moldovan C."/>
            <person name="Aiese Cigliano R."/>
            <person name="Del Cueto J."/>
            <person name="Ricciardi F."/>
            <person name="Lotti C."/>
            <person name="Ricciardi L."/>
            <person name="Dicenta F."/>
            <person name="Lopez-Marques R.L."/>
            <person name="Lindberg Moller B."/>
        </authorList>
    </citation>
    <scope>NUCLEOTIDE SEQUENCE</scope>
</reference>
<comment type="subcellular location">
    <subcellularLocation>
        <location evidence="1 6">Membrane</location>
        <topology evidence="1 6">Multi-pass membrane protein</topology>
    </subcellularLocation>
</comment>
<feature type="transmembrane region" description="Helical" evidence="6">
    <location>
        <begin position="7"/>
        <end position="29"/>
    </location>
</feature>
<feature type="transmembrane region" description="Helical" evidence="6">
    <location>
        <begin position="178"/>
        <end position="198"/>
    </location>
</feature>
<dbReference type="InterPro" id="IPR030184">
    <property type="entry name" value="WAT1-related"/>
</dbReference>
<feature type="transmembrane region" description="Helical" evidence="6">
    <location>
        <begin position="219"/>
        <end position="245"/>
    </location>
</feature>
<keyword evidence="3 6" id="KW-0812">Transmembrane</keyword>
<accession>A0A4Y1RIP4</accession>
<evidence type="ECO:0000313" key="8">
    <source>
        <dbReference type="EMBL" id="BBH03563.1"/>
    </source>
</evidence>
<dbReference type="GO" id="GO:0022857">
    <property type="term" value="F:transmembrane transporter activity"/>
    <property type="evidence" value="ECO:0007669"/>
    <property type="project" value="InterPro"/>
</dbReference>
<evidence type="ECO:0000256" key="6">
    <source>
        <dbReference type="RuleBase" id="RU363077"/>
    </source>
</evidence>
<keyword evidence="4 6" id="KW-1133">Transmembrane helix</keyword>
<dbReference type="GO" id="GO:0016020">
    <property type="term" value="C:membrane"/>
    <property type="evidence" value="ECO:0007669"/>
    <property type="project" value="UniProtKB-SubCell"/>
</dbReference>
<feature type="transmembrane region" description="Helical" evidence="6">
    <location>
        <begin position="68"/>
        <end position="90"/>
    </location>
</feature>
<feature type="transmembrane region" description="Helical" evidence="6">
    <location>
        <begin position="96"/>
        <end position="119"/>
    </location>
</feature>
<organism evidence="8">
    <name type="scientific">Prunus dulcis</name>
    <name type="common">Almond</name>
    <name type="synonym">Amygdalus dulcis</name>
    <dbReference type="NCBI Taxonomy" id="3755"/>
    <lineage>
        <taxon>Eukaryota</taxon>
        <taxon>Viridiplantae</taxon>
        <taxon>Streptophyta</taxon>
        <taxon>Embryophyta</taxon>
        <taxon>Tracheophyta</taxon>
        <taxon>Spermatophyta</taxon>
        <taxon>Magnoliopsida</taxon>
        <taxon>eudicotyledons</taxon>
        <taxon>Gunneridae</taxon>
        <taxon>Pentapetalae</taxon>
        <taxon>rosids</taxon>
        <taxon>fabids</taxon>
        <taxon>Rosales</taxon>
        <taxon>Rosaceae</taxon>
        <taxon>Amygdaloideae</taxon>
        <taxon>Amygdaleae</taxon>
        <taxon>Prunus</taxon>
    </lineage>
</organism>
<evidence type="ECO:0000256" key="2">
    <source>
        <dbReference type="ARBA" id="ARBA00007635"/>
    </source>
</evidence>
<feature type="transmembrane region" description="Helical" evidence="6">
    <location>
        <begin position="35"/>
        <end position="56"/>
    </location>
</feature>
<feature type="transmembrane region" description="Helical" evidence="6">
    <location>
        <begin position="257"/>
        <end position="276"/>
    </location>
</feature>
<dbReference type="PANTHER" id="PTHR31218">
    <property type="entry name" value="WAT1-RELATED PROTEIN"/>
    <property type="match status" value="1"/>
</dbReference>
<feature type="domain" description="EamA" evidence="7">
    <location>
        <begin position="181"/>
        <end position="331"/>
    </location>
</feature>
<gene>
    <name evidence="8" type="ORF">Prudu_014476</name>
</gene>
<comment type="similarity">
    <text evidence="2 6">Belongs to the drug/metabolite transporter (DMT) superfamily. Plant drug/metabolite exporter (P-DME) (TC 2.A.7.4) family.</text>
</comment>
<dbReference type="Pfam" id="PF00892">
    <property type="entry name" value="EamA"/>
    <property type="match status" value="2"/>
</dbReference>
<proteinExistence type="inferred from homology"/>
<dbReference type="AlphaFoldDB" id="A0A4Y1RIP4"/>
<evidence type="ECO:0000256" key="4">
    <source>
        <dbReference type="ARBA" id="ARBA00022989"/>
    </source>
</evidence>
<name>A0A4Y1RIP4_PRUDU</name>
<dbReference type="InterPro" id="IPR000620">
    <property type="entry name" value="EamA_dom"/>
</dbReference>
<evidence type="ECO:0000256" key="5">
    <source>
        <dbReference type="ARBA" id="ARBA00023136"/>
    </source>
</evidence>
<protein>
    <recommendedName>
        <fullName evidence="6">WAT1-related protein</fullName>
    </recommendedName>
</protein>